<evidence type="ECO:0000313" key="1">
    <source>
        <dbReference type="EMBL" id="KAJ8411579.1"/>
    </source>
</evidence>
<gene>
    <name evidence="1" type="ORF">AAFF_G00163870</name>
</gene>
<evidence type="ECO:0000313" key="2">
    <source>
        <dbReference type="Proteomes" id="UP001221898"/>
    </source>
</evidence>
<protein>
    <submittedName>
        <fullName evidence="1">Uncharacterized protein</fullName>
    </submittedName>
</protein>
<organism evidence="1 2">
    <name type="scientific">Aldrovandia affinis</name>
    <dbReference type="NCBI Taxonomy" id="143900"/>
    <lineage>
        <taxon>Eukaryota</taxon>
        <taxon>Metazoa</taxon>
        <taxon>Chordata</taxon>
        <taxon>Craniata</taxon>
        <taxon>Vertebrata</taxon>
        <taxon>Euteleostomi</taxon>
        <taxon>Actinopterygii</taxon>
        <taxon>Neopterygii</taxon>
        <taxon>Teleostei</taxon>
        <taxon>Notacanthiformes</taxon>
        <taxon>Halosauridae</taxon>
        <taxon>Aldrovandia</taxon>
    </lineage>
</organism>
<dbReference type="Proteomes" id="UP001221898">
    <property type="component" value="Unassembled WGS sequence"/>
</dbReference>
<reference evidence="1" key="1">
    <citation type="journal article" date="2023" name="Science">
        <title>Genome structures resolve the early diversification of teleost fishes.</title>
        <authorList>
            <person name="Parey E."/>
            <person name="Louis A."/>
            <person name="Montfort J."/>
            <person name="Bouchez O."/>
            <person name="Roques C."/>
            <person name="Iampietro C."/>
            <person name="Lluch J."/>
            <person name="Castinel A."/>
            <person name="Donnadieu C."/>
            <person name="Desvignes T."/>
            <person name="Floi Bucao C."/>
            <person name="Jouanno E."/>
            <person name="Wen M."/>
            <person name="Mejri S."/>
            <person name="Dirks R."/>
            <person name="Jansen H."/>
            <person name="Henkel C."/>
            <person name="Chen W.J."/>
            <person name="Zahm M."/>
            <person name="Cabau C."/>
            <person name="Klopp C."/>
            <person name="Thompson A.W."/>
            <person name="Robinson-Rechavi M."/>
            <person name="Braasch I."/>
            <person name="Lecointre G."/>
            <person name="Bobe J."/>
            <person name="Postlethwait J.H."/>
            <person name="Berthelot C."/>
            <person name="Roest Crollius H."/>
            <person name="Guiguen Y."/>
        </authorList>
    </citation>
    <scope>NUCLEOTIDE SEQUENCE</scope>
    <source>
        <strain evidence="1">NC1722</strain>
    </source>
</reference>
<dbReference type="PANTHER" id="PTHR47018:SF1">
    <property type="entry name" value="TESMIN_TSO1-LIKE CXC DOMAIN-CONTAINING PROTEIN"/>
    <property type="match status" value="1"/>
</dbReference>
<comment type="caution">
    <text evidence="1">The sequence shown here is derived from an EMBL/GenBank/DDBJ whole genome shotgun (WGS) entry which is preliminary data.</text>
</comment>
<dbReference type="EMBL" id="JAINUG010000022">
    <property type="protein sequence ID" value="KAJ8411579.1"/>
    <property type="molecule type" value="Genomic_DNA"/>
</dbReference>
<dbReference type="PANTHER" id="PTHR47018">
    <property type="entry name" value="CXC DOMAIN-CONTAINING PROTEIN-RELATED"/>
    <property type="match status" value="1"/>
</dbReference>
<dbReference type="AlphaFoldDB" id="A0AAD7SZD3"/>
<keyword evidence="2" id="KW-1185">Reference proteome</keyword>
<proteinExistence type="predicted"/>
<accession>A0AAD7SZD3</accession>
<sequence length="1101" mass="124623">MPIVLDPARLDDGGGIEETLKRNKAQYHQSCRLMFNNTKLERARKRRAESAQPVECQTKLRRTSLEGQTCFICDKEAPSSELRQVMTMNLNNRLNECAQTLNDGKLLARLSGGDAIAQELKYHFACLTDLYNRERTYLRATKRLEQERAPEEDAHPQAFSELVTYLVETTRSGEGPAVFRLADIVHLYAQRLEHLGVDAPAVNSTRLKEKLLSEIPELEAHKQGRDVLLAFQKDVGFVLSEASDYYSEAIILGKAANILRRHMLDHKSTFDGTFHELCIEQAIPLTLLQFVAMLEHGADIKSQLRFGASKTDLAIAQLLQYNCYARYKEGAATHRHSKDRETPFPVYMGMSVYTKTRKRKLVEMLNEHGISISYDRVLEISAQLGDATVSKYVEDGVVCPPVLRKGLFTTSAMDNIDHNPTATTATTSFHGTSVFVFQHPTKEDKGEECGQLKFREKKVKTVPELPDSFTNVRPAFFTKKKPSPPQSGVTHPDTSLLRPQLAMEYEWLEKVTVTDGPVDVTWSAHHASQKRGKPFEVSITSLLPLLRDQAHSVATVKHVMDKIKEIVAFLNPGQVPVIAADQPIYAVAKQVQWHWPEIYGEDKFVIMFGGLHIEMAALKSIGTLLQDSGWTGALVEAGIASPGTADSFLTVSSITRTRQMHQITGCSLYKLLKAAHMDYSKETDEQPEEVPSFEAWCEHRKLQSPQFHFWYMVLSMELVILLLIRSFREANFFLYCQSLAELIPYFFANNNVNYARWLPIYYRDMVTLEQKHPQLAQEFQSGNFVVHKSSRQFSAMAIDQAHEQANAVIKTDGGAIGVTEDPSALRRWMIAGPEVSHLVAQYEAACGTKEGTEHTSHHEETERAQRVFFENIEKLSQAMKDMGNPFQEESRDLLSLIGTHLEKGKVRFQEFMKGLEGEEESTFYEPIKKNRVDFFRQVPASVDSSKQKVLKEDCQLFSKLFISCQSRECDLKEFFRHENQSHPAALSDGGKLHTCQKSHLTTILESQVTTPEAEPDADTIIIDGAALVNSLPPQSSKTFEEYAMLDVLPTIQAYSTKYKRTDIVFDVYRPSSLKAETRSKRGRGVRRRVTGKSQIWQSQIF</sequence>
<name>A0AAD7SZD3_9TELE</name>